<protein>
    <recommendedName>
        <fullName evidence="7">Rubredoxin</fullName>
    </recommendedName>
</protein>
<name>A0A2H0M1U1_9BACT</name>
<dbReference type="Pfam" id="PF00301">
    <property type="entry name" value="Rubredoxin"/>
    <property type="match status" value="1"/>
</dbReference>
<dbReference type="InterPro" id="IPR018527">
    <property type="entry name" value="Rubredoxin_Fe_BS"/>
</dbReference>
<dbReference type="InterPro" id="IPR050526">
    <property type="entry name" value="Rubredoxin_ET"/>
</dbReference>
<evidence type="ECO:0000256" key="6">
    <source>
        <dbReference type="ARBA" id="ARBA00023004"/>
    </source>
</evidence>
<dbReference type="EMBL" id="PCWA01000026">
    <property type="protein sequence ID" value="PIQ89695.1"/>
    <property type="molecule type" value="Genomic_DNA"/>
</dbReference>
<evidence type="ECO:0000313" key="11">
    <source>
        <dbReference type="Proteomes" id="UP000229641"/>
    </source>
</evidence>
<dbReference type="PROSITE" id="PS00202">
    <property type="entry name" value="RUBREDOXIN"/>
    <property type="match status" value="1"/>
</dbReference>
<dbReference type="PANTHER" id="PTHR47627:SF1">
    <property type="entry name" value="RUBREDOXIN-1-RELATED"/>
    <property type="match status" value="1"/>
</dbReference>
<evidence type="ECO:0000256" key="2">
    <source>
        <dbReference type="ARBA" id="ARBA00005337"/>
    </source>
</evidence>
<dbReference type="GO" id="GO:0043448">
    <property type="term" value="P:alkane catabolic process"/>
    <property type="evidence" value="ECO:0007669"/>
    <property type="project" value="TreeGrafter"/>
</dbReference>
<evidence type="ECO:0000259" key="9">
    <source>
        <dbReference type="PROSITE" id="PS50903"/>
    </source>
</evidence>
<comment type="caution">
    <text evidence="10">The sequence shown here is derived from an EMBL/GenBank/DDBJ whole genome shotgun (WGS) entry which is preliminary data.</text>
</comment>
<evidence type="ECO:0000256" key="7">
    <source>
        <dbReference type="RuleBase" id="RU003820"/>
    </source>
</evidence>
<comment type="similarity">
    <text evidence="2 7">Belongs to the rubredoxin family.</text>
</comment>
<reference evidence="10 11" key="1">
    <citation type="submission" date="2017-09" db="EMBL/GenBank/DDBJ databases">
        <title>Depth-based differentiation of microbial function through sediment-hosted aquifers and enrichment of novel symbionts in the deep terrestrial subsurface.</title>
        <authorList>
            <person name="Probst A.J."/>
            <person name="Ladd B."/>
            <person name="Jarett J.K."/>
            <person name="Geller-Mcgrath D.E."/>
            <person name="Sieber C.M."/>
            <person name="Emerson J.B."/>
            <person name="Anantharaman K."/>
            <person name="Thomas B.C."/>
            <person name="Malmstrom R."/>
            <person name="Stieglmeier M."/>
            <person name="Klingl A."/>
            <person name="Woyke T."/>
            <person name="Ryan C.M."/>
            <person name="Banfield J.F."/>
        </authorList>
    </citation>
    <scope>NUCLEOTIDE SEQUENCE [LARGE SCALE GENOMIC DNA]</scope>
    <source>
        <strain evidence="10">CG11_big_fil_rev_8_21_14_0_20_42_13</strain>
    </source>
</reference>
<evidence type="ECO:0000313" key="10">
    <source>
        <dbReference type="EMBL" id="PIQ89695.1"/>
    </source>
</evidence>
<keyword evidence="5 7" id="KW-0249">Electron transport</keyword>
<dbReference type="GO" id="GO:0009055">
    <property type="term" value="F:electron transfer activity"/>
    <property type="evidence" value="ECO:0007669"/>
    <property type="project" value="TreeGrafter"/>
</dbReference>
<dbReference type="InterPro" id="IPR024934">
    <property type="entry name" value="Rubredoxin-like_dom"/>
</dbReference>
<dbReference type="GO" id="GO:0005506">
    <property type="term" value="F:iron ion binding"/>
    <property type="evidence" value="ECO:0007669"/>
    <property type="project" value="UniProtKB-UniRule"/>
</dbReference>
<evidence type="ECO:0000256" key="3">
    <source>
        <dbReference type="ARBA" id="ARBA00022448"/>
    </source>
</evidence>
<feature type="region of interest" description="Disordered" evidence="8">
    <location>
        <begin position="26"/>
        <end position="49"/>
    </location>
</feature>
<evidence type="ECO:0000256" key="8">
    <source>
        <dbReference type="SAM" id="MobiDB-lite"/>
    </source>
</evidence>
<dbReference type="Gene3D" id="2.20.28.10">
    <property type="match status" value="1"/>
</dbReference>
<dbReference type="FunFam" id="2.20.28.10:FF:000001">
    <property type="entry name" value="Rubredoxin"/>
    <property type="match status" value="1"/>
</dbReference>
<feature type="compositionally biased region" description="Basic and acidic residues" evidence="8">
    <location>
        <begin position="26"/>
        <end position="37"/>
    </location>
</feature>
<sequence length="101" mass="11251">MEDNSVTYWQAVLKVGFDIEEAPKEKIPPKAANKERLAQPSAAKEQKVSGKYRCKVCGYIYDPEKGDPDNGVAPGTAFEDLPDDWKCPECGVNKEQFEAIK</sequence>
<accession>A0A2H0M1U1</accession>
<dbReference type="PROSITE" id="PS50903">
    <property type="entry name" value="RUBREDOXIN_LIKE"/>
    <property type="match status" value="1"/>
</dbReference>
<dbReference type="CDD" id="cd00730">
    <property type="entry name" value="rubredoxin"/>
    <property type="match status" value="1"/>
</dbReference>
<evidence type="ECO:0000256" key="1">
    <source>
        <dbReference type="ARBA" id="ARBA00001965"/>
    </source>
</evidence>
<dbReference type="AlphaFoldDB" id="A0A2H0M1U1"/>
<gene>
    <name evidence="10" type="ORF">COV72_01905</name>
</gene>
<dbReference type="SUPFAM" id="SSF57802">
    <property type="entry name" value="Rubredoxin-like"/>
    <property type="match status" value="1"/>
</dbReference>
<proteinExistence type="inferred from homology"/>
<dbReference type="PRINTS" id="PR00163">
    <property type="entry name" value="RUBREDOXIN"/>
</dbReference>
<keyword evidence="6 7" id="KW-0408">Iron</keyword>
<keyword evidence="3" id="KW-0813">Transport</keyword>
<keyword evidence="4 7" id="KW-0479">Metal-binding</keyword>
<feature type="domain" description="Rubredoxin-like" evidence="9">
    <location>
        <begin position="49"/>
        <end position="100"/>
    </location>
</feature>
<evidence type="ECO:0000256" key="4">
    <source>
        <dbReference type="ARBA" id="ARBA00022723"/>
    </source>
</evidence>
<dbReference type="InterPro" id="IPR024935">
    <property type="entry name" value="Rubredoxin_dom"/>
</dbReference>
<evidence type="ECO:0000256" key="5">
    <source>
        <dbReference type="ARBA" id="ARBA00022982"/>
    </source>
</evidence>
<dbReference type="NCBIfam" id="NF045768">
    <property type="entry name" value="RubredRD"/>
    <property type="match status" value="1"/>
</dbReference>
<comment type="cofactor">
    <cofactor evidence="1 7">
        <name>Fe(3+)</name>
        <dbReference type="ChEBI" id="CHEBI:29034"/>
    </cofactor>
</comment>
<organism evidence="10 11">
    <name type="scientific">Candidatus Ghiorseimicrobium undicola</name>
    <dbReference type="NCBI Taxonomy" id="1974746"/>
    <lineage>
        <taxon>Bacteria</taxon>
        <taxon>Pseudomonadati</taxon>
        <taxon>Candidatus Omnitrophota</taxon>
        <taxon>Candidatus Ghiorseimicrobium</taxon>
    </lineage>
</organism>
<dbReference type="PANTHER" id="PTHR47627">
    <property type="entry name" value="RUBREDOXIN"/>
    <property type="match status" value="1"/>
</dbReference>
<dbReference type="Proteomes" id="UP000229641">
    <property type="component" value="Unassembled WGS sequence"/>
</dbReference>